<name>A0A0P6W881_9HYPH</name>
<feature type="signal peptide" evidence="4">
    <location>
        <begin position="1"/>
        <end position="24"/>
    </location>
</feature>
<feature type="chain" id="PRO_5006132202" description="Leucine-binding protein domain-containing protein" evidence="4">
    <location>
        <begin position="25"/>
        <end position="412"/>
    </location>
</feature>
<dbReference type="Pfam" id="PF13458">
    <property type="entry name" value="Peripla_BP_6"/>
    <property type="match status" value="1"/>
</dbReference>
<dbReference type="EMBL" id="LJYW01000001">
    <property type="protein sequence ID" value="KPL54815.1"/>
    <property type="molecule type" value="Genomic_DNA"/>
</dbReference>
<keyword evidence="3" id="KW-0813">Transport</keyword>
<evidence type="ECO:0000256" key="3">
    <source>
        <dbReference type="ARBA" id="ARBA00022970"/>
    </source>
</evidence>
<sequence length="412" mass="43504">MHPVLKLVAAAVPALALGVAAAAAEPVKVAYLTPKTGSMAFIGAMYDPTIDFVVKPFNAAGGWNGNPVEVSVYDDQGTTQGAADRFKQAVADGARIFIGAGTSPLAAQNLADIKRWNQRNPDDPAILLIVGAEGVNFTGADCSYYSFRFTTTPYIRQNALAKVMKETGALGQKVYSLQPDYTMGRDMEAATVANAKTYGYEVVGTARHDVFKIKDFSSFVEKARAVAPETIFTAGGGSDLQLILQAASSAGLPAKFAGMFLDEPGNLAAAGPAALGNYTAQIFNAQAGGEKGEAYRAAFNAATGRDPVAFMSNSLITLTMLTHAMKQVPAAPKLPIKALITAMETSKTPWPLGDLSMRADDHQLQLPLVVSVVSKDAARKLDGTDMGFKPVKLLSAEETSMPVNPECKMVRN</sequence>
<dbReference type="Gene3D" id="3.40.50.2300">
    <property type="match status" value="2"/>
</dbReference>
<keyword evidence="3" id="KW-0029">Amino-acid transport</keyword>
<gene>
    <name evidence="6" type="ORF">ABB55_23455</name>
</gene>
<dbReference type="PANTHER" id="PTHR30483">
    <property type="entry name" value="LEUCINE-SPECIFIC-BINDING PROTEIN"/>
    <property type="match status" value="1"/>
</dbReference>
<evidence type="ECO:0000313" key="7">
    <source>
        <dbReference type="Proteomes" id="UP000048984"/>
    </source>
</evidence>
<evidence type="ECO:0000259" key="5">
    <source>
        <dbReference type="Pfam" id="PF13458"/>
    </source>
</evidence>
<dbReference type="STRING" id="665126.ABB55_23455"/>
<dbReference type="PANTHER" id="PTHR30483:SF6">
    <property type="entry name" value="PERIPLASMIC BINDING PROTEIN OF ABC TRANSPORTER FOR NATURAL AMINO ACIDS"/>
    <property type="match status" value="1"/>
</dbReference>
<evidence type="ECO:0000256" key="4">
    <source>
        <dbReference type="SAM" id="SignalP"/>
    </source>
</evidence>
<comment type="caution">
    <text evidence="6">The sequence shown here is derived from an EMBL/GenBank/DDBJ whole genome shotgun (WGS) entry which is preliminary data.</text>
</comment>
<evidence type="ECO:0000313" key="6">
    <source>
        <dbReference type="EMBL" id="KPL54815.1"/>
    </source>
</evidence>
<keyword evidence="7" id="KW-1185">Reference proteome</keyword>
<proteinExistence type="inferred from homology"/>
<protein>
    <recommendedName>
        <fullName evidence="5">Leucine-binding protein domain-containing protein</fullName>
    </recommendedName>
</protein>
<comment type="similarity">
    <text evidence="1">Belongs to the leucine-binding protein family.</text>
</comment>
<dbReference type="InterPro" id="IPR028081">
    <property type="entry name" value="Leu-bd"/>
</dbReference>
<dbReference type="Proteomes" id="UP000048984">
    <property type="component" value="Unassembled WGS sequence"/>
</dbReference>
<accession>A0A0P6W881</accession>
<reference evidence="6 7" key="2">
    <citation type="submission" date="2015-10" db="EMBL/GenBank/DDBJ databases">
        <title>Draft Genome Sequence of Prosthecomicrobium hirschii ATCC 27832.</title>
        <authorList>
            <person name="Daniel J."/>
            <person name="Givan S.A."/>
            <person name="Brun Y.V."/>
            <person name="Brown P.J."/>
        </authorList>
    </citation>
    <scope>NUCLEOTIDE SEQUENCE [LARGE SCALE GENOMIC DNA]</scope>
    <source>
        <strain evidence="6 7">16</strain>
    </source>
</reference>
<keyword evidence="2 4" id="KW-0732">Signal</keyword>
<dbReference type="AlphaFoldDB" id="A0A0P6W881"/>
<organism evidence="6 7">
    <name type="scientific">Prosthecodimorpha hirschii</name>
    <dbReference type="NCBI Taxonomy" id="665126"/>
    <lineage>
        <taxon>Bacteria</taxon>
        <taxon>Pseudomonadati</taxon>
        <taxon>Pseudomonadota</taxon>
        <taxon>Alphaproteobacteria</taxon>
        <taxon>Hyphomicrobiales</taxon>
        <taxon>Ancalomicrobiaceae</taxon>
        <taxon>Prosthecodimorpha</taxon>
    </lineage>
</organism>
<dbReference type="SUPFAM" id="SSF53822">
    <property type="entry name" value="Periplasmic binding protein-like I"/>
    <property type="match status" value="1"/>
</dbReference>
<dbReference type="InterPro" id="IPR051010">
    <property type="entry name" value="BCAA_transport"/>
</dbReference>
<reference evidence="6 7" key="1">
    <citation type="submission" date="2015-09" db="EMBL/GenBank/DDBJ databases">
        <authorList>
            <person name="Jackson K.R."/>
            <person name="Lunt B.L."/>
            <person name="Fisher J.N.B."/>
            <person name="Gardner A.V."/>
            <person name="Bailey M.E."/>
            <person name="Deus L.M."/>
            <person name="Earl A.S."/>
            <person name="Gibby P.D."/>
            <person name="Hartmann K.A."/>
            <person name="Liu J.E."/>
            <person name="Manci A.M."/>
            <person name="Nielsen D.A."/>
            <person name="Solomon M.B."/>
            <person name="Breakwell D.P."/>
            <person name="Burnett S.H."/>
            <person name="Grose J.H."/>
        </authorList>
    </citation>
    <scope>NUCLEOTIDE SEQUENCE [LARGE SCALE GENOMIC DNA]</scope>
    <source>
        <strain evidence="6 7">16</strain>
    </source>
</reference>
<dbReference type="GO" id="GO:0006865">
    <property type="term" value="P:amino acid transport"/>
    <property type="evidence" value="ECO:0007669"/>
    <property type="project" value="UniProtKB-KW"/>
</dbReference>
<evidence type="ECO:0000256" key="2">
    <source>
        <dbReference type="ARBA" id="ARBA00022729"/>
    </source>
</evidence>
<dbReference type="InterPro" id="IPR028082">
    <property type="entry name" value="Peripla_BP_I"/>
</dbReference>
<evidence type="ECO:0000256" key="1">
    <source>
        <dbReference type="ARBA" id="ARBA00010062"/>
    </source>
</evidence>
<feature type="domain" description="Leucine-binding protein" evidence="5">
    <location>
        <begin position="26"/>
        <end position="375"/>
    </location>
</feature>